<keyword evidence="2" id="KW-0812">Transmembrane</keyword>
<reference evidence="3 4" key="1">
    <citation type="journal article" date="2016" name="Mol. Biol. Evol.">
        <title>Comparative Genomics of Early-Diverging Mushroom-Forming Fungi Provides Insights into the Origins of Lignocellulose Decay Capabilities.</title>
        <authorList>
            <person name="Nagy L.G."/>
            <person name="Riley R."/>
            <person name="Tritt A."/>
            <person name="Adam C."/>
            <person name="Daum C."/>
            <person name="Floudas D."/>
            <person name="Sun H."/>
            <person name="Yadav J.S."/>
            <person name="Pangilinan J."/>
            <person name="Larsson K.H."/>
            <person name="Matsuura K."/>
            <person name="Barry K."/>
            <person name="Labutti K."/>
            <person name="Kuo R."/>
            <person name="Ohm R.A."/>
            <person name="Bhattacharya S.S."/>
            <person name="Shirouzu T."/>
            <person name="Yoshinaga Y."/>
            <person name="Martin F.M."/>
            <person name="Grigoriev I.V."/>
            <person name="Hibbett D.S."/>
        </authorList>
    </citation>
    <scope>NUCLEOTIDE SEQUENCE [LARGE SCALE GENOMIC DNA]</scope>
    <source>
        <strain evidence="3 4">HHB12029</strain>
    </source>
</reference>
<keyword evidence="2" id="KW-0472">Membrane</keyword>
<feature type="region of interest" description="Disordered" evidence="1">
    <location>
        <begin position="208"/>
        <end position="239"/>
    </location>
</feature>
<dbReference type="Proteomes" id="UP000077266">
    <property type="component" value="Unassembled WGS sequence"/>
</dbReference>
<keyword evidence="4" id="KW-1185">Reference proteome</keyword>
<accession>A0A165KH57</accession>
<evidence type="ECO:0000313" key="4">
    <source>
        <dbReference type="Proteomes" id="UP000077266"/>
    </source>
</evidence>
<feature type="transmembrane region" description="Helical" evidence="2">
    <location>
        <begin position="266"/>
        <end position="288"/>
    </location>
</feature>
<dbReference type="CDD" id="cd12087">
    <property type="entry name" value="TM_EGFR-like"/>
    <property type="match status" value="1"/>
</dbReference>
<evidence type="ECO:0000256" key="2">
    <source>
        <dbReference type="SAM" id="Phobius"/>
    </source>
</evidence>
<evidence type="ECO:0000256" key="1">
    <source>
        <dbReference type="SAM" id="MobiDB-lite"/>
    </source>
</evidence>
<dbReference type="AlphaFoldDB" id="A0A165KH57"/>
<gene>
    <name evidence="3" type="ORF">EXIGLDRAFT_733472</name>
</gene>
<feature type="compositionally biased region" description="Low complexity" evidence="1">
    <location>
        <begin position="224"/>
        <end position="239"/>
    </location>
</feature>
<dbReference type="EMBL" id="KV425944">
    <property type="protein sequence ID" value="KZV96328.1"/>
    <property type="molecule type" value="Genomic_DNA"/>
</dbReference>
<feature type="compositionally biased region" description="Polar residues" evidence="1">
    <location>
        <begin position="208"/>
        <end position="223"/>
    </location>
</feature>
<name>A0A165KH57_EXIGL</name>
<evidence type="ECO:0000313" key="3">
    <source>
        <dbReference type="EMBL" id="KZV96328.1"/>
    </source>
</evidence>
<dbReference type="Gene3D" id="2.60.120.260">
    <property type="entry name" value="Galactose-binding domain-like"/>
    <property type="match status" value="1"/>
</dbReference>
<keyword evidence="2" id="KW-1133">Transmembrane helix</keyword>
<proteinExistence type="predicted"/>
<sequence>MAEHPSSLCSPCSFCSPVPLSMRIIPHVSLLPLVTVTTASIQNITIDDANGDEVTGEVPSYYGNGWNARSASTPCTGCVSQPDGQLFWNHTWHDQSAAYSPDASPPIPSNFSFRFSGKSVWIYCTLPGSDIKASTRLQFYLDNNAEPDSTFDYVPPDGSTYAYNQAVYGTTSLLDGEHTMLVSNLVSQESLWTLLLFDYAVYQRDISPNATSPQSEPSTSDAGSTPTSTSQIPTSIPSSYVTATTAQPYGNEDGGRSSPTAAGVRIGGAVGGVFAAAIAIGILSWWGVRRRRKRKSLEMADMTPYPTATQKPPFASAGIARSLMTTAPALEQQKAPSPTSSGQSTRAVTDGTVLLGEMARMREDFERLRSRIDGPPQYDHVRQ</sequence>
<organism evidence="3 4">
    <name type="scientific">Exidia glandulosa HHB12029</name>
    <dbReference type="NCBI Taxonomy" id="1314781"/>
    <lineage>
        <taxon>Eukaryota</taxon>
        <taxon>Fungi</taxon>
        <taxon>Dikarya</taxon>
        <taxon>Basidiomycota</taxon>
        <taxon>Agaricomycotina</taxon>
        <taxon>Agaricomycetes</taxon>
        <taxon>Auriculariales</taxon>
        <taxon>Exidiaceae</taxon>
        <taxon>Exidia</taxon>
    </lineage>
</organism>
<dbReference type="OrthoDB" id="2758521at2759"/>
<feature type="region of interest" description="Disordered" evidence="1">
    <location>
        <begin position="329"/>
        <end position="349"/>
    </location>
</feature>
<dbReference type="InParanoid" id="A0A165KH57"/>
<protein>
    <submittedName>
        <fullName evidence="3">Uncharacterized protein</fullName>
    </submittedName>
</protein>
<feature type="compositionally biased region" description="Polar residues" evidence="1">
    <location>
        <begin position="334"/>
        <end position="347"/>
    </location>
</feature>